<protein>
    <submittedName>
        <fullName evidence="2">Uncharacterized protein</fullName>
    </submittedName>
</protein>
<keyword evidence="3" id="KW-1185">Reference proteome</keyword>
<proteinExistence type="predicted"/>
<accession>A0AAV7TLM3</accession>
<gene>
    <name evidence="2" type="ORF">NDU88_001883</name>
</gene>
<feature type="region of interest" description="Disordered" evidence="1">
    <location>
        <begin position="1"/>
        <end position="29"/>
    </location>
</feature>
<feature type="region of interest" description="Disordered" evidence="1">
    <location>
        <begin position="100"/>
        <end position="125"/>
    </location>
</feature>
<evidence type="ECO:0000256" key="1">
    <source>
        <dbReference type="SAM" id="MobiDB-lite"/>
    </source>
</evidence>
<dbReference type="EMBL" id="JANPWB010000006">
    <property type="protein sequence ID" value="KAJ1176612.1"/>
    <property type="molecule type" value="Genomic_DNA"/>
</dbReference>
<evidence type="ECO:0000313" key="3">
    <source>
        <dbReference type="Proteomes" id="UP001066276"/>
    </source>
</evidence>
<comment type="caution">
    <text evidence="2">The sequence shown here is derived from an EMBL/GenBank/DDBJ whole genome shotgun (WGS) entry which is preliminary data.</text>
</comment>
<feature type="compositionally biased region" description="Basic and acidic residues" evidence="1">
    <location>
        <begin position="17"/>
        <end position="29"/>
    </location>
</feature>
<feature type="region of interest" description="Disordered" evidence="1">
    <location>
        <begin position="41"/>
        <end position="74"/>
    </location>
</feature>
<dbReference type="Proteomes" id="UP001066276">
    <property type="component" value="Chromosome 3_2"/>
</dbReference>
<dbReference type="AlphaFoldDB" id="A0AAV7TLM3"/>
<reference evidence="2" key="1">
    <citation type="journal article" date="2022" name="bioRxiv">
        <title>Sequencing and chromosome-scale assembly of the giantPleurodeles waltlgenome.</title>
        <authorList>
            <person name="Brown T."/>
            <person name="Elewa A."/>
            <person name="Iarovenko S."/>
            <person name="Subramanian E."/>
            <person name="Araus A.J."/>
            <person name="Petzold A."/>
            <person name="Susuki M."/>
            <person name="Suzuki K.-i.T."/>
            <person name="Hayashi T."/>
            <person name="Toyoda A."/>
            <person name="Oliveira C."/>
            <person name="Osipova E."/>
            <person name="Leigh N.D."/>
            <person name="Simon A."/>
            <person name="Yun M.H."/>
        </authorList>
    </citation>
    <scope>NUCLEOTIDE SEQUENCE</scope>
    <source>
        <strain evidence="2">20211129_DDA</strain>
        <tissue evidence="2">Liver</tissue>
    </source>
</reference>
<name>A0AAV7TLM3_PLEWA</name>
<sequence>MAGLTAAYREPPPFKGNQRERGRATKHDGRLEQVLRAAAILGGPRGREDSRTTHRVQSPPLPQQRRCGFMPWDPAGAGRRAGNLRLALGRSGLARGVESRLQEAGDGVPAAAKRQSSGPRGLREL</sequence>
<evidence type="ECO:0000313" key="2">
    <source>
        <dbReference type="EMBL" id="KAJ1176612.1"/>
    </source>
</evidence>
<organism evidence="2 3">
    <name type="scientific">Pleurodeles waltl</name>
    <name type="common">Iberian ribbed newt</name>
    <dbReference type="NCBI Taxonomy" id="8319"/>
    <lineage>
        <taxon>Eukaryota</taxon>
        <taxon>Metazoa</taxon>
        <taxon>Chordata</taxon>
        <taxon>Craniata</taxon>
        <taxon>Vertebrata</taxon>
        <taxon>Euteleostomi</taxon>
        <taxon>Amphibia</taxon>
        <taxon>Batrachia</taxon>
        <taxon>Caudata</taxon>
        <taxon>Salamandroidea</taxon>
        <taxon>Salamandridae</taxon>
        <taxon>Pleurodelinae</taxon>
        <taxon>Pleurodeles</taxon>
    </lineage>
</organism>